<accession>A0A1Y1ZAF3</accession>
<evidence type="ECO:0000313" key="2">
    <source>
        <dbReference type="EMBL" id="ORY07156.1"/>
    </source>
</evidence>
<organism evidence="2 3">
    <name type="scientific">Clohesyomyces aquaticus</name>
    <dbReference type="NCBI Taxonomy" id="1231657"/>
    <lineage>
        <taxon>Eukaryota</taxon>
        <taxon>Fungi</taxon>
        <taxon>Dikarya</taxon>
        <taxon>Ascomycota</taxon>
        <taxon>Pezizomycotina</taxon>
        <taxon>Dothideomycetes</taxon>
        <taxon>Pleosporomycetidae</taxon>
        <taxon>Pleosporales</taxon>
        <taxon>Lindgomycetaceae</taxon>
        <taxon>Clohesyomyces</taxon>
    </lineage>
</organism>
<dbReference type="OrthoDB" id="5425701at2759"/>
<gene>
    <name evidence="2" type="ORF">BCR34DRAFT_603986</name>
</gene>
<evidence type="ECO:0000313" key="3">
    <source>
        <dbReference type="Proteomes" id="UP000193144"/>
    </source>
</evidence>
<protein>
    <submittedName>
        <fullName evidence="2">Uncharacterized protein</fullName>
    </submittedName>
</protein>
<dbReference type="EMBL" id="MCFA01000111">
    <property type="protein sequence ID" value="ORY07156.1"/>
    <property type="molecule type" value="Genomic_DNA"/>
</dbReference>
<keyword evidence="1" id="KW-1133">Transmembrane helix</keyword>
<keyword evidence="1" id="KW-0812">Transmembrane</keyword>
<name>A0A1Y1ZAF3_9PLEO</name>
<reference evidence="2 3" key="1">
    <citation type="submission" date="2016-07" db="EMBL/GenBank/DDBJ databases">
        <title>Pervasive Adenine N6-methylation of Active Genes in Fungi.</title>
        <authorList>
            <consortium name="DOE Joint Genome Institute"/>
            <person name="Mondo S.J."/>
            <person name="Dannebaum R.O."/>
            <person name="Kuo R.C."/>
            <person name="Labutti K."/>
            <person name="Haridas S."/>
            <person name="Kuo A."/>
            <person name="Salamov A."/>
            <person name="Ahrendt S.R."/>
            <person name="Lipzen A."/>
            <person name="Sullivan W."/>
            <person name="Andreopoulos W.B."/>
            <person name="Clum A."/>
            <person name="Lindquist E."/>
            <person name="Daum C."/>
            <person name="Ramamoorthy G.K."/>
            <person name="Gryganskyi A."/>
            <person name="Culley D."/>
            <person name="Magnuson J.K."/>
            <person name="James T.Y."/>
            <person name="O'Malley M.A."/>
            <person name="Stajich J.E."/>
            <person name="Spatafora J.W."/>
            <person name="Visel A."/>
            <person name="Grigoriev I.V."/>
        </authorList>
    </citation>
    <scope>NUCLEOTIDE SEQUENCE [LARGE SCALE GENOMIC DNA]</scope>
    <source>
        <strain evidence="2 3">CBS 115471</strain>
    </source>
</reference>
<evidence type="ECO:0000256" key="1">
    <source>
        <dbReference type="SAM" id="Phobius"/>
    </source>
</evidence>
<sequence>METYKNALSVYTLAVFIGLIGLIFRISREALPEPDSGSVFSVDEIQKRELDIIPRKPSKGVDDPPEAEIWKTMGAHTGLFVPMSYAAWMDGRTGKSERYPCEGKAKFGEITGTVDVANRKLGTDTLVTCFSLSLIAKAGAIEVHLQSGICIYLNDPMVKENNEKDKVTTENLKKAKKNLMKDHGKELGKYIMVAMMDPRAKGRM</sequence>
<keyword evidence="1" id="KW-0472">Membrane</keyword>
<proteinExistence type="predicted"/>
<feature type="transmembrane region" description="Helical" evidence="1">
    <location>
        <begin position="6"/>
        <end position="24"/>
    </location>
</feature>
<dbReference type="Proteomes" id="UP000193144">
    <property type="component" value="Unassembled WGS sequence"/>
</dbReference>
<dbReference type="AlphaFoldDB" id="A0A1Y1ZAF3"/>
<keyword evidence="3" id="KW-1185">Reference proteome</keyword>
<comment type="caution">
    <text evidence="2">The sequence shown here is derived from an EMBL/GenBank/DDBJ whole genome shotgun (WGS) entry which is preliminary data.</text>
</comment>